<feature type="chain" id="PRO_5045182217" description="MG2 domain-containing protein" evidence="1">
    <location>
        <begin position="25"/>
        <end position="922"/>
    </location>
</feature>
<organism evidence="2 3">
    <name type="scientific">Mucilaginibacter calamicampi</name>
    <dbReference type="NCBI Taxonomy" id="1302352"/>
    <lineage>
        <taxon>Bacteria</taxon>
        <taxon>Pseudomonadati</taxon>
        <taxon>Bacteroidota</taxon>
        <taxon>Sphingobacteriia</taxon>
        <taxon>Sphingobacteriales</taxon>
        <taxon>Sphingobacteriaceae</taxon>
        <taxon>Mucilaginibacter</taxon>
    </lineage>
</organism>
<name>A0ABW2Z2K8_9SPHI</name>
<keyword evidence="1" id="KW-0732">Signal</keyword>
<dbReference type="Proteomes" id="UP001596958">
    <property type="component" value="Unassembled WGS sequence"/>
</dbReference>
<dbReference type="EMBL" id="JBHTHU010000009">
    <property type="protein sequence ID" value="MFD0750935.1"/>
    <property type="molecule type" value="Genomic_DNA"/>
</dbReference>
<dbReference type="RefSeq" id="WP_377100646.1">
    <property type="nucleotide sequence ID" value="NZ_JBHTHU010000009.1"/>
</dbReference>
<sequence length="922" mass="101101">MKRLALSVLVWAVLSGCLAPNCSAQIIAGKIKNFSTALNNIRQLKPIEKLHLQTDKPYYSTGDTLRFKAYLLNADYLTPALQSGLLYVELDNAQGISTKRIMVPVANGLAWGDIALDSAEVPHGSYSLRAYTNWMRNFGDDYIFKKTLTIAKSANNPLLVKANFKQVGNKVEVELLFTALDGSIQAFKDVELKIMNGRKNLSKDKVMTSADGSVKANFTMPEGTGALSIQATTAGSGVLTIPVSINRKENTDLQFMPEGGQLVAGLTAKVGFKAIGEDGKGVAVKGNILDSKGNKVATFSSAYAGMGNFTFTPAAGETYLTKVDGIAKTYPLPSVKPGGTALSVTQTEGDSLQIQLLCTPNANASYTIVGQAKGVLCFAKTVNLNGASRFKVAKALFPSGITRFTLLQGYQPINERIVFINQHDGLKVSVKPHKLSYNLRDSVTLDITVKDNDGEPVEGNFSLAVTDNSQIKQDSLGSNILNRFLLTSDLKGDIEDPAYYFMPNKEVDLDNLMLTQGWIGYDWKEVFHTMLPYAFKPEKEFVVTGKVSTAFGKPIENSNVVLFANNPPAIKDTLTDNTGQFIFKGLFPVDTVAVFKLQARNKRGKEMNVKIDMDELHPPVFAPLPLIAPWYFNADSTLLNNTRTKIAEENALSAFKGEGNVLKMVNIKSKKVIKGSKNLNGPGEADFFIDEEELKKMPSKKSLGDMLSEKFPSFIAQGGFWHWRSMVGGEGSDPLSYVWNGKKVRFVFDGIDLDFFFTPMANVVDPRYHNIKPILDYFTAEDISGIEIMQQTKYTSEYHASLGLNKNNTMTADSYVFIEITTRAKQGPFMKVTPGTALYKAIPYTLAKQFYSPKYNVSNKGTALGTDLRSTIFWEPNVITDENGKATVSFYSADKAANYTVIVEGTDMDGGLGFGKQQITVK</sequence>
<evidence type="ECO:0000313" key="2">
    <source>
        <dbReference type="EMBL" id="MFD0750935.1"/>
    </source>
</evidence>
<evidence type="ECO:0000256" key="1">
    <source>
        <dbReference type="SAM" id="SignalP"/>
    </source>
</evidence>
<accession>A0ABW2Z2K8</accession>
<dbReference type="Gene3D" id="2.60.40.1930">
    <property type="match status" value="1"/>
</dbReference>
<keyword evidence="3" id="KW-1185">Reference proteome</keyword>
<feature type="signal peptide" evidence="1">
    <location>
        <begin position="1"/>
        <end position="24"/>
    </location>
</feature>
<evidence type="ECO:0008006" key="4">
    <source>
        <dbReference type="Google" id="ProtNLM"/>
    </source>
</evidence>
<proteinExistence type="predicted"/>
<reference evidence="3" key="1">
    <citation type="journal article" date="2019" name="Int. J. Syst. Evol. Microbiol.">
        <title>The Global Catalogue of Microorganisms (GCM) 10K type strain sequencing project: providing services to taxonomists for standard genome sequencing and annotation.</title>
        <authorList>
            <consortium name="The Broad Institute Genomics Platform"/>
            <consortium name="The Broad Institute Genome Sequencing Center for Infectious Disease"/>
            <person name="Wu L."/>
            <person name="Ma J."/>
        </authorList>
    </citation>
    <scope>NUCLEOTIDE SEQUENCE [LARGE SCALE GENOMIC DNA]</scope>
    <source>
        <strain evidence="3">CCUG 63418</strain>
    </source>
</reference>
<comment type="caution">
    <text evidence="2">The sequence shown here is derived from an EMBL/GenBank/DDBJ whole genome shotgun (WGS) entry which is preliminary data.</text>
</comment>
<gene>
    <name evidence="2" type="ORF">ACFQZS_12340</name>
</gene>
<evidence type="ECO:0000313" key="3">
    <source>
        <dbReference type="Proteomes" id="UP001596958"/>
    </source>
</evidence>
<protein>
    <recommendedName>
        <fullName evidence="4">MG2 domain-containing protein</fullName>
    </recommendedName>
</protein>
<dbReference type="PROSITE" id="PS51257">
    <property type="entry name" value="PROKAR_LIPOPROTEIN"/>
    <property type="match status" value="1"/>
</dbReference>